<keyword evidence="2" id="KW-0813">Transport</keyword>
<dbReference type="Proteomes" id="UP001497623">
    <property type="component" value="Unassembled WGS sequence"/>
</dbReference>
<sequence length="190" mass="21449">VFPYHDVSLEKTNFPKRFPFSLMVPKVYSQVKRYISACLEFSEDLHLSETEKEDMVRKSTNLLLTRTLGGCLASLIKRPGLGLLQLIQITINTMHLEHANVLLENYVTRLTGSGSDSSGLGNLQGKMMFKDIRGEAEEQIYTALRLKLDEFLELASYDWMLAEVKGHSSSYVTDLIAFLSSTFTAFTNLP</sequence>
<proteinExistence type="inferred from homology"/>
<evidence type="ECO:0000313" key="7">
    <source>
        <dbReference type="Proteomes" id="UP001497623"/>
    </source>
</evidence>
<dbReference type="InterPro" id="IPR007225">
    <property type="entry name" value="EXOC6/Sec15"/>
</dbReference>
<reference evidence="6 7" key="1">
    <citation type="submission" date="2024-05" db="EMBL/GenBank/DDBJ databases">
        <authorList>
            <person name="Wallberg A."/>
        </authorList>
    </citation>
    <scope>NUCLEOTIDE SEQUENCE [LARGE SCALE GENOMIC DNA]</scope>
</reference>
<dbReference type="EMBL" id="CAXKWB010103435">
    <property type="protein sequence ID" value="CAL4226899.1"/>
    <property type="molecule type" value="Genomic_DNA"/>
</dbReference>
<evidence type="ECO:0000256" key="2">
    <source>
        <dbReference type="ARBA" id="ARBA00022448"/>
    </source>
</evidence>
<dbReference type="GO" id="GO:0090522">
    <property type="term" value="P:vesicle tethering involved in exocytosis"/>
    <property type="evidence" value="ECO:0007669"/>
    <property type="project" value="InterPro"/>
</dbReference>
<evidence type="ECO:0000256" key="1">
    <source>
        <dbReference type="ARBA" id="ARBA00007944"/>
    </source>
</evidence>
<dbReference type="InterPro" id="IPR046361">
    <property type="entry name" value="EXOC6/Sec15_C"/>
</dbReference>
<dbReference type="PANTHER" id="PTHR12702:SF0">
    <property type="entry name" value="EXOCYST COMPLEX COMPONENT 6"/>
    <property type="match status" value="1"/>
</dbReference>
<name>A0AAV2SQG9_MEGNR</name>
<dbReference type="InterPro" id="IPR042044">
    <property type="entry name" value="EXOC6PINT-1/Sec15/Tip20_C_dom2"/>
</dbReference>
<dbReference type="Gene3D" id="1.10.357.30">
    <property type="entry name" value="Exocyst complex subunit Sec15 C-terminal domain, N-terminal subdomain"/>
    <property type="match status" value="1"/>
</dbReference>
<gene>
    <name evidence="6" type="ORF">MNOR_LOCUS39488</name>
</gene>
<accession>A0AAV2SQG9</accession>
<organism evidence="6 7">
    <name type="scientific">Meganyctiphanes norvegica</name>
    <name type="common">Northern krill</name>
    <name type="synonym">Thysanopoda norvegica</name>
    <dbReference type="NCBI Taxonomy" id="48144"/>
    <lineage>
        <taxon>Eukaryota</taxon>
        <taxon>Metazoa</taxon>
        <taxon>Ecdysozoa</taxon>
        <taxon>Arthropoda</taxon>
        <taxon>Crustacea</taxon>
        <taxon>Multicrustacea</taxon>
        <taxon>Malacostraca</taxon>
        <taxon>Eumalacostraca</taxon>
        <taxon>Eucarida</taxon>
        <taxon>Euphausiacea</taxon>
        <taxon>Euphausiidae</taxon>
        <taxon>Meganyctiphanes</taxon>
    </lineage>
</organism>
<evidence type="ECO:0000256" key="4">
    <source>
        <dbReference type="ARBA" id="ARBA00023054"/>
    </source>
</evidence>
<feature type="domain" description="Exocyst complex subunit EXOC6/Sec15 C-terminal" evidence="5">
    <location>
        <begin position="1"/>
        <end position="190"/>
    </location>
</feature>
<dbReference type="GO" id="GO:0000145">
    <property type="term" value="C:exocyst"/>
    <property type="evidence" value="ECO:0007669"/>
    <property type="project" value="TreeGrafter"/>
</dbReference>
<protein>
    <recommendedName>
        <fullName evidence="5">Exocyst complex subunit EXOC6/Sec15 C-terminal domain-containing protein</fullName>
    </recommendedName>
</protein>
<dbReference type="AlphaFoldDB" id="A0AAV2SQG9"/>
<dbReference type="GO" id="GO:0006886">
    <property type="term" value="P:intracellular protein transport"/>
    <property type="evidence" value="ECO:0007669"/>
    <property type="project" value="InterPro"/>
</dbReference>
<evidence type="ECO:0000313" key="6">
    <source>
        <dbReference type="EMBL" id="CAL4226899.1"/>
    </source>
</evidence>
<feature type="non-terminal residue" evidence="6">
    <location>
        <position position="190"/>
    </location>
</feature>
<comment type="similarity">
    <text evidence="1">Belongs to the SEC15 family.</text>
</comment>
<keyword evidence="3" id="KW-0268">Exocytosis</keyword>
<dbReference type="Pfam" id="PF04091">
    <property type="entry name" value="Sec15_C"/>
    <property type="match status" value="1"/>
</dbReference>
<comment type="caution">
    <text evidence="6">The sequence shown here is derived from an EMBL/GenBank/DDBJ whole genome shotgun (WGS) entry which is preliminary data.</text>
</comment>
<keyword evidence="7" id="KW-1185">Reference proteome</keyword>
<keyword evidence="4" id="KW-0175">Coiled coil</keyword>
<dbReference type="Gene3D" id="1.20.58.670">
    <property type="entry name" value="Dsl1p vesicle tethering complex, Tip20p subunit, domain D"/>
    <property type="match status" value="1"/>
</dbReference>
<dbReference type="GO" id="GO:0006893">
    <property type="term" value="P:Golgi to plasma membrane transport"/>
    <property type="evidence" value="ECO:0007669"/>
    <property type="project" value="TreeGrafter"/>
</dbReference>
<dbReference type="GO" id="GO:0016020">
    <property type="term" value="C:membrane"/>
    <property type="evidence" value="ECO:0007669"/>
    <property type="project" value="TreeGrafter"/>
</dbReference>
<evidence type="ECO:0000259" key="5">
    <source>
        <dbReference type="Pfam" id="PF04091"/>
    </source>
</evidence>
<feature type="non-terminal residue" evidence="6">
    <location>
        <position position="1"/>
    </location>
</feature>
<dbReference type="PANTHER" id="PTHR12702">
    <property type="entry name" value="SEC15"/>
    <property type="match status" value="1"/>
</dbReference>
<dbReference type="InterPro" id="IPR042045">
    <property type="entry name" value="EXOC6/Sec15_C_dom1"/>
</dbReference>
<evidence type="ECO:0000256" key="3">
    <source>
        <dbReference type="ARBA" id="ARBA00022483"/>
    </source>
</evidence>